<dbReference type="AlphaFoldDB" id="A0A1H6LQP7"/>
<dbReference type="PIRSF" id="PIRSF500210">
    <property type="entry name" value="FBPtase"/>
    <property type="match status" value="1"/>
</dbReference>
<dbReference type="NCBIfam" id="NF006779">
    <property type="entry name" value="PRK09293.1-3"/>
    <property type="match status" value="1"/>
</dbReference>
<feature type="binding site" evidence="12">
    <location>
        <position position="119"/>
    </location>
    <ligand>
        <name>Mg(2+)</name>
        <dbReference type="ChEBI" id="CHEBI:18420"/>
        <label>1</label>
    </ligand>
</feature>
<feature type="binding site" evidence="12">
    <location>
        <position position="117"/>
    </location>
    <ligand>
        <name>Mg(2+)</name>
        <dbReference type="ChEBI" id="CHEBI:18420"/>
        <label>2</label>
    </ligand>
</feature>
<dbReference type="STRING" id="1159016.SAMN02927937_01901"/>
<dbReference type="PANTHER" id="PTHR11556">
    <property type="entry name" value="FRUCTOSE-1,6-BISPHOSPHATASE-RELATED"/>
    <property type="match status" value="1"/>
</dbReference>
<comment type="subunit">
    <text evidence="12">Homotetramer.</text>
</comment>
<feature type="binding site" evidence="12">
    <location>
        <position position="120"/>
    </location>
    <ligand>
        <name>Mg(2+)</name>
        <dbReference type="ChEBI" id="CHEBI:18420"/>
        <label>2</label>
    </ligand>
</feature>
<dbReference type="Gene3D" id="3.30.540.10">
    <property type="entry name" value="Fructose-1,6-Bisphosphatase, subunit A, domain 1"/>
    <property type="match status" value="1"/>
</dbReference>
<dbReference type="EC" id="3.1.3.11" evidence="3 12"/>
<keyword evidence="4 12" id="KW-0963">Cytoplasm</keyword>
<dbReference type="GO" id="GO:0006000">
    <property type="term" value="P:fructose metabolic process"/>
    <property type="evidence" value="ECO:0007669"/>
    <property type="project" value="TreeGrafter"/>
</dbReference>
<keyword evidence="7 12" id="KW-0460">Magnesium</keyword>
<dbReference type="Pfam" id="PF00316">
    <property type="entry name" value="FBPase"/>
    <property type="match status" value="1"/>
</dbReference>
<dbReference type="OrthoDB" id="9806756at2"/>
<feature type="domain" description="Fructose-1-6-bisphosphatase class 1 C-terminal" evidence="15">
    <location>
        <begin position="203"/>
        <end position="326"/>
    </location>
</feature>
<feature type="domain" description="Fructose-1-6-bisphosphatase class I N-terminal" evidence="14">
    <location>
        <begin position="7"/>
        <end position="199"/>
    </location>
</feature>
<comment type="catalytic activity">
    <reaction evidence="1 12">
        <text>beta-D-fructose 1,6-bisphosphate + H2O = beta-D-fructose 6-phosphate + phosphate</text>
        <dbReference type="Rhea" id="RHEA:11064"/>
        <dbReference type="ChEBI" id="CHEBI:15377"/>
        <dbReference type="ChEBI" id="CHEBI:32966"/>
        <dbReference type="ChEBI" id="CHEBI:43474"/>
        <dbReference type="ChEBI" id="CHEBI:57634"/>
        <dbReference type="EC" id="3.1.3.11"/>
    </reaction>
</comment>
<feature type="binding site" evidence="12">
    <location>
        <position position="213"/>
    </location>
    <ligand>
        <name>substrate</name>
    </ligand>
</feature>
<feature type="binding site" evidence="12">
    <location>
        <position position="117"/>
    </location>
    <ligand>
        <name>Mg(2+)</name>
        <dbReference type="ChEBI" id="CHEBI:18420"/>
        <label>1</label>
    </ligand>
</feature>
<dbReference type="GO" id="GO:0005829">
    <property type="term" value="C:cytosol"/>
    <property type="evidence" value="ECO:0007669"/>
    <property type="project" value="TreeGrafter"/>
</dbReference>
<dbReference type="GO" id="GO:0042132">
    <property type="term" value="F:fructose 1,6-bisphosphate 1-phosphatase activity"/>
    <property type="evidence" value="ECO:0007669"/>
    <property type="project" value="UniProtKB-UniRule"/>
</dbReference>
<dbReference type="GO" id="GO:0000287">
    <property type="term" value="F:magnesium ion binding"/>
    <property type="evidence" value="ECO:0007669"/>
    <property type="project" value="UniProtKB-UniRule"/>
</dbReference>
<keyword evidence="6 12" id="KW-0378">Hydrolase</keyword>
<accession>A0A1H6LQP7</accession>
<keyword evidence="8 12" id="KW-0119">Carbohydrate metabolism</keyword>
<evidence type="ECO:0000256" key="2">
    <source>
        <dbReference type="ARBA" id="ARBA00010941"/>
    </source>
</evidence>
<evidence type="ECO:0000259" key="14">
    <source>
        <dbReference type="Pfam" id="PF00316"/>
    </source>
</evidence>
<evidence type="ECO:0000259" key="15">
    <source>
        <dbReference type="Pfam" id="PF18913"/>
    </source>
</evidence>
<dbReference type="RefSeq" id="WP_091099596.1">
    <property type="nucleotide sequence ID" value="NZ_FNXE01000026.1"/>
</dbReference>
<evidence type="ECO:0000256" key="1">
    <source>
        <dbReference type="ARBA" id="ARBA00001273"/>
    </source>
</evidence>
<dbReference type="PIRSF" id="PIRSF000904">
    <property type="entry name" value="FBPtase_SBPase"/>
    <property type="match status" value="1"/>
</dbReference>
<evidence type="ECO:0000313" key="16">
    <source>
        <dbReference type="EMBL" id="SEH87789.1"/>
    </source>
</evidence>
<feature type="binding site" evidence="12">
    <location>
        <position position="240"/>
    </location>
    <ligand>
        <name>substrate</name>
    </ligand>
</feature>
<dbReference type="InterPro" id="IPR028343">
    <property type="entry name" value="FBPtase"/>
</dbReference>
<comment type="similarity">
    <text evidence="2 12 13">Belongs to the FBPase class 1 family.</text>
</comment>
<feature type="binding site" evidence="12">
    <location>
        <position position="270"/>
    </location>
    <ligand>
        <name>substrate</name>
    </ligand>
</feature>
<evidence type="ECO:0000256" key="9">
    <source>
        <dbReference type="ARBA" id="ARBA00024331"/>
    </source>
</evidence>
<dbReference type="Gene3D" id="3.40.190.80">
    <property type="match status" value="1"/>
</dbReference>
<keyword evidence="5 12" id="KW-0479">Metal-binding</keyword>
<sequence>MEERYTTLGEFIIKKQEDFPYSSGELSRLMNSIRLAAKIVAQKVNQAGLVDITGAFGKENIQGEQQQKLDVFANDIFIQTLVNREIVCGIGSEENDDFISICGADGSNNNKYVVLMDPLDGSSNIDVNVSVGTIFSIYRRISEDGTPVTQADFLQKGINQVAAGYVIYGSSTMLVYTTGNGVNGFTLDPAMGTFFLSHPDMKIAEDGAIFSVNEGNFNQFEQGVKDYIGYCKDHSYSGRYIGSLVADVHRNILKGGIYMYPGTVSKPNGKLRLLYECNPFAMIIEQAGGKATDGKQRILEIEPTELHQRVPVFCGSKNMVEKLERFL</sequence>
<evidence type="ECO:0000313" key="17">
    <source>
        <dbReference type="Proteomes" id="UP000199634"/>
    </source>
</evidence>
<evidence type="ECO:0000256" key="8">
    <source>
        <dbReference type="ARBA" id="ARBA00023277"/>
    </source>
</evidence>
<dbReference type="InterPro" id="IPR033391">
    <property type="entry name" value="FBPase_N"/>
</dbReference>
<dbReference type="CDD" id="cd00354">
    <property type="entry name" value="FBPase"/>
    <property type="match status" value="1"/>
</dbReference>
<evidence type="ECO:0000256" key="7">
    <source>
        <dbReference type="ARBA" id="ARBA00022842"/>
    </source>
</evidence>
<evidence type="ECO:0000256" key="13">
    <source>
        <dbReference type="RuleBase" id="RU000508"/>
    </source>
</evidence>
<evidence type="ECO:0000256" key="3">
    <source>
        <dbReference type="ARBA" id="ARBA00013093"/>
    </source>
</evidence>
<dbReference type="SUPFAM" id="SSF56655">
    <property type="entry name" value="Carbohydrate phosphatase"/>
    <property type="match status" value="1"/>
</dbReference>
<dbReference type="PRINTS" id="PR00115">
    <property type="entry name" value="F16BPHPHTASE"/>
</dbReference>
<organism evidence="16 17">
    <name type="scientific">Paenimyroides marinum</name>
    <dbReference type="NCBI Taxonomy" id="1159016"/>
    <lineage>
        <taxon>Bacteria</taxon>
        <taxon>Pseudomonadati</taxon>
        <taxon>Bacteroidota</taxon>
        <taxon>Flavobacteriia</taxon>
        <taxon>Flavobacteriales</taxon>
        <taxon>Flavobacteriaceae</taxon>
        <taxon>Paenimyroides</taxon>
    </lineage>
</organism>
<dbReference type="InterPro" id="IPR000146">
    <property type="entry name" value="FBPase_class-1"/>
</dbReference>
<dbReference type="EMBL" id="FNXE01000026">
    <property type="protein sequence ID" value="SEH87789.1"/>
    <property type="molecule type" value="Genomic_DNA"/>
</dbReference>
<evidence type="ECO:0000256" key="10">
    <source>
        <dbReference type="ARBA" id="ARBA00072069"/>
    </source>
</evidence>
<dbReference type="FunFam" id="3.30.540.10:FF:000002">
    <property type="entry name" value="Fructose-1,6-bisphosphatase class 1"/>
    <property type="match status" value="1"/>
</dbReference>
<dbReference type="GO" id="GO:0005986">
    <property type="term" value="P:sucrose biosynthetic process"/>
    <property type="evidence" value="ECO:0007669"/>
    <property type="project" value="TreeGrafter"/>
</dbReference>
<evidence type="ECO:0000256" key="12">
    <source>
        <dbReference type="HAMAP-Rule" id="MF_01855"/>
    </source>
</evidence>
<dbReference type="FunFam" id="3.40.190.80:FF:000001">
    <property type="entry name" value="Fructose-1,6-bisphosphatase class 1"/>
    <property type="match status" value="1"/>
</dbReference>
<feature type="binding site" evidence="12">
    <location>
        <position position="93"/>
    </location>
    <ligand>
        <name>Mg(2+)</name>
        <dbReference type="ChEBI" id="CHEBI:18420"/>
        <label>1</label>
    </ligand>
</feature>
<reference evidence="16 17" key="1">
    <citation type="submission" date="2016-10" db="EMBL/GenBank/DDBJ databases">
        <authorList>
            <person name="de Groot N.N."/>
        </authorList>
    </citation>
    <scope>NUCLEOTIDE SEQUENCE [LARGE SCALE GENOMIC DNA]</scope>
    <source>
        <strain evidence="16 17">CGMCC 1.10825</strain>
    </source>
</reference>
<dbReference type="GO" id="GO:0030388">
    <property type="term" value="P:fructose 1,6-bisphosphate metabolic process"/>
    <property type="evidence" value="ECO:0007669"/>
    <property type="project" value="TreeGrafter"/>
</dbReference>
<evidence type="ECO:0000256" key="5">
    <source>
        <dbReference type="ARBA" id="ARBA00022723"/>
    </source>
</evidence>
<protein>
    <recommendedName>
        <fullName evidence="10 12">Fructose-1,6-bisphosphatase class 1</fullName>
        <shortName evidence="12">FBPase class 1</shortName>
        <ecNumber evidence="3 12">3.1.3.11</ecNumber>
    </recommendedName>
    <alternativeName>
        <fullName evidence="11 12">D-fructose-1,6-bisphosphate 1-phosphohydrolase class 1</fullName>
    </alternativeName>
</protein>
<dbReference type="PANTHER" id="PTHR11556:SF35">
    <property type="entry name" value="SEDOHEPTULOSE-1,7-BISPHOSPHATASE, CHLOROPLASTIC"/>
    <property type="match status" value="1"/>
</dbReference>
<evidence type="ECO:0000256" key="4">
    <source>
        <dbReference type="ARBA" id="ARBA00022490"/>
    </source>
</evidence>
<keyword evidence="17" id="KW-1185">Reference proteome</keyword>
<dbReference type="InterPro" id="IPR044015">
    <property type="entry name" value="FBPase_C_dom"/>
</dbReference>
<dbReference type="Proteomes" id="UP000199634">
    <property type="component" value="Unassembled WGS sequence"/>
</dbReference>
<comment type="subcellular location">
    <subcellularLocation>
        <location evidence="12">Cytoplasm</location>
    </subcellularLocation>
</comment>
<dbReference type="GO" id="GO:0006002">
    <property type="term" value="P:fructose 6-phosphate metabolic process"/>
    <property type="evidence" value="ECO:0007669"/>
    <property type="project" value="TreeGrafter"/>
</dbReference>
<gene>
    <name evidence="12" type="primary">fbp</name>
    <name evidence="16" type="ORF">SAMN02927937_01901</name>
</gene>
<name>A0A1H6LQP7_9FLAO</name>
<dbReference type="NCBIfam" id="NF006778">
    <property type="entry name" value="PRK09293.1-1"/>
    <property type="match status" value="1"/>
</dbReference>
<comment type="caution">
    <text evidence="12">Lacks conserved residue(s) required for the propagation of feature annotation.</text>
</comment>
<evidence type="ECO:0000256" key="6">
    <source>
        <dbReference type="ARBA" id="ARBA00022801"/>
    </source>
</evidence>
<dbReference type="Pfam" id="PF18913">
    <property type="entry name" value="FBPase_C"/>
    <property type="match status" value="1"/>
</dbReference>
<proteinExistence type="inferred from homology"/>
<feature type="binding site" evidence="12">
    <location>
        <position position="276"/>
    </location>
    <ligand>
        <name>Mg(2+)</name>
        <dbReference type="ChEBI" id="CHEBI:18420"/>
        <label>2</label>
    </ligand>
</feature>
<evidence type="ECO:0000256" key="11">
    <source>
        <dbReference type="ARBA" id="ARBA00081210"/>
    </source>
</evidence>
<feature type="binding site" evidence="12">
    <location>
        <begin position="120"/>
        <end position="123"/>
    </location>
    <ligand>
        <name>substrate</name>
    </ligand>
</feature>
<comment type="cofactor">
    <cofactor evidence="12">
        <name>Mg(2+)</name>
        <dbReference type="ChEBI" id="CHEBI:18420"/>
    </cofactor>
    <text evidence="12">Binds 2 magnesium ions per subunit.</text>
</comment>
<dbReference type="GO" id="GO:0006094">
    <property type="term" value="P:gluconeogenesis"/>
    <property type="evidence" value="ECO:0007669"/>
    <property type="project" value="UniProtKB-UniRule"/>
</dbReference>
<comment type="pathway">
    <text evidence="9">Carbohydrate biosynthesis.</text>
</comment>
<dbReference type="HAMAP" id="MF_01855">
    <property type="entry name" value="FBPase_class1"/>
    <property type="match status" value="1"/>
</dbReference>